<dbReference type="EMBL" id="NPEI01000004">
    <property type="protein sequence ID" value="PKA16265.1"/>
    <property type="molecule type" value="Genomic_DNA"/>
</dbReference>
<keyword evidence="2 7" id="KW-0812">Transmembrane</keyword>
<evidence type="ECO:0000256" key="6">
    <source>
        <dbReference type="ARBA" id="ARBA00023136"/>
    </source>
</evidence>
<evidence type="ECO:0000313" key="9">
    <source>
        <dbReference type="EMBL" id="PKA16265.1"/>
    </source>
</evidence>
<keyword evidence="6 7" id="KW-0472">Membrane</keyword>
<gene>
    <name evidence="9" type="ORF">CH363_09035</name>
</gene>
<proteinExistence type="predicted"/>
<feature type="transmembrane region" description="Helical" evidence="7">
    <location>
        <begin position="92"/>
        <end position="110"/>
    </location>
</feature>
<accession>A0ABX4PKH0</accession>
<keyword evidence="3 7" id="KW-1133">Transmembrane helix</keyword>
<dbReference type="PANTHER" id="PTHR21624">
    <property type="entry name" value="STEROL DESATURASE-RELATED PROTEIN"/>
    <property type="match status" value="1"/>
</dbReference>
<sequence length="295" mass="34599">MRLCMESVVIFFAKLNVWQKALILLIEFAFFWSLESAFGIFKTGKYKHAKINLFFWAWTLGINLIFAGLITGASVFVEKYRLGLLYLFELPFYLKIIFSFVLTDLIAVYFHHRLAHKIPAFWKLHIVHHSDTQMDFTTSLRHHPLEALIRVGFTILAVILVGVPTESLVFYQAVTFLFSQWIHSDSVLPEFWEKAISKIFITPGLHKVHHHKTLPWTDSNYGTVFSFWDRIFGTIRFKSEIEFGVDVLPDSEEREKSLIRLLLLPFRTEKEGYIDRSGRNQNISAWNPKENMQNY</sequence>
<organism evidence="9 10">
    <name type="scientific">Leptospira haakeii</name>
    <dbReference type="NCBI Taxonomy" id="2023198"/>
    <lineage>
        <taxon>Bacteria</taxon>
        <taxon>Pseudomonadati</taxon>
        <taxon>Spirochaetota</taxon>
        <taxon>Spirochaetia</taxon>
        <taxon>Leptospirales</taxon>
        <taxon>Leptospiraceae</taxon>
        <taxon>Leptospira</taxon>
    </lineage>
</organism>
<feature type="domain" description="Fatty acid hydroxylase" evidence="8">
    <location>
        <begin position="99"/>
        <end position="234"/>
    </location>
</feature>
<evidence type="ECO:0000256" key="4">
    <source>
        <dbReference type="ARBA" id="ARBA00023002"/>
    </source>
</evidence>
<evidence type="ECO:0000259" key="8">
    <source>
        <dbReference type="Pfam" id="PF04116"/>
    </source>
</evidence>
<evidence type="ECO:0000256" key="5">
    <source>
        <dbReference type="ARBA" id="ARBA00023098"/>
    </source>
</evidence>
<keyword evidence="10" id="KW-1185">Reference proteome</keyword>
<keyword evidence="4" id="KW-0560">Oxidoreductase</keyword>
<feature type="transmembrane region" description="Helical" evidence="7">
    <location>
        <begin position="53"/>
        <end position="77"/>
    </location>
</feature>
<dbReference type="InterPro" id="IPR006694">
    <property type="entry name" value="Fatty_acid_hydroxylase"/>
</dbReference>
<reference evidence="9 10" key="1">
    <citation type="submission" date="2017-07" db="EMBL/GenBank/DDBJ databases">
        <title>Leptospira spp. isolated from tropical soils.</title>
        <authorList>
            <person name="Thibeaux R."/>
            <person name="Iraola G."/>
            <person name="Ferres I."/>
            <person name="Bierque E."/>
            <person name="Girault D."/>
            <person name="Soupe-Gilbert M.-E."/>
            <person name="Picardeau M."/>
            <person name="Goarant C."/>
        </authorList>
    </citation>
    <scope>NUCLEOTIDE SEQUENCE [LARGE SCALE GENOMIC DNA]</scope>
    <source>
        <strain evidence="9 10">ATI7-C-A2</strain>
    </source>
</reference>
<dbReference type="Proteomes" id="UP000231857">
    <property type="component" value="Unassembled WGS sequence"/>
</dbReference>
<evidence type="ECO:0000256" key="2">
    <source>
        <dbReference type="ARBA" id="ARBA00022692"/>
    </source>
</evidence>
<comment type="caution">
    <text evidence="9">The sequence shown here is derived from an EMBL/GenBank/DDBJ whole genome shotgun (WGS) entry which is preliminary data.</text>
</comment>
<dbReference type="PANTHER" id="PTHR21624:SF1">
    <property type="entry name" value="ALKYLGLYCEROL MONOOXYGENASE"/>
    <property type="match status" value="1"/>
</dbReference>
<comment type="subcellular location">
    <subcellularLocation>
        <location evidence="1">Endomembrane system</location>
        <topology evidence="1">Multi-pass membrane protein</topology>
    </subcellularLocation>
</comment>
<evidence type="ECO:0000256" key="7">
    <source>
        <dbReference type="SAM" id="Phobius"/>
    </source>
</evidence>
<dbReference type="Pfam" id="PF04116">
    <property type="entry name" value="FA_hydroxylase"/>
    <property type="match status" value="1"/>
</dbReference>
<evidence type="ECO:0000256" key="3">
    <source>
        <dbReference type="ARBA" id="ARBA00022989"/>
    </source>
</evidence>
<protein>
    <recommendedName>
        <fullName evidence="8">Fatty acid hydroxylase domain-containing protein</fullName>
    </recommendedName>
</protein>
<evidence type="ECO:0000256" key="1">
    <source>
        <dbReference type="ARBA" id="ARBA00004127"/>
    </source>
</evidence>
<feature type="transmembrane region" description="Helical" evidence="7">
    <location>
        <begin position="21"/>
        <end position="41"/>
    </location>
</feature>
<keyword evidence="5" id="KW-0443">Lipid metabolism</keyword>
<feature type="transmembrane region" description="Helical" evidence="7">
    <location>
        <begin position="147"/>
        <end position="171"/>
    </location>
</feature>
<name>A0ABX4PKH0_9LEPT</name>
<dbReference type="InterPro" id="IPR051689">
    <property type="entry name" value="Sterol_desaturase/TMEM195"/>
</dbReference>
<evidence type="ECO:0000313" key="10">
    <source>
        <dbReference type="Proteomes" id="UP000231857"/>
    </source>
</evidence>